<feature type="transmembrane region" description="Helical" evidence="1">
    <location>
        <begin position="304"/>
        <end position="326"/>
    </location>
</feature>
<feature type="transmembrane region" description="Helical" evidence="1">
    <location>
        <begin position="461"/>
        <end position="483"/>
    </location>
</feature>
<sequence length="491" mass="54060">MFKDDRAFNVSPGCGPEFTVEDLPQPPSPLNLRRLLAIMGPSVIALGGTLGSGEWLIGPSMFVKYGLALLWITTVSTLLQTFLNIEMARYTLYTGEPITVGFMRLNPGSKFWAPLMSLLGILERGLPGWALASATCLAALQLGKIPGNADKNLVLIYGVIVFLSCVVLTSVGRKVERTLEIANWAMMIIVFLGLGLLAIAFVPARVWAEGLKGFVSFGYVPKGVDIFMLSALAGYSAYGGFGNNAITNWYRDKGFGMGAKVGYIPALVGGTMVHVSPSGKVAPPTEDNLKSWKQWFKILSYDQWCVFFVGGMFGMFLPGILAAGLIPRGSDLPQWGVAAYQGEVFRSLIGPIGWFFALGLGFWILFSTALSNVDLVCRQITDMSWSGSPAVRRWAKDDIRKIYYLLLLIFTIWGLLYMKITVPLKLVALSGNIANFTLALSALTTIYLNRKFIPKEFRAPLWREIMLVLNALFFGTFFLLFAFNQLFGLKF</sequence>
<feature type="transmembrane region" description="Helical" evidence="1">
    <location>
        <begin position="184"/>
        <end position="206"/>
    </location>
</feature>
<keyword evidence="1" id="KW-1133">Transmembrane helix</keyword>
<dbReference type="NCBIfam" id="NF037982">
    <property type="entry name" value="Nramp_1"/>
    <property type="match status" value="1"/>
</dbReference>
<keyword evidence="1" id="KW-0812">Transmembrane</keyword>
<feature type="transmembrane region" description="Helical" evidence="1">
    <location>
        <begin position="35"/>
        <end position="57"/>
    </location>
</feature>
<keyword evidence="3" id="KW-1185">Reference proteome</keyword>
<dbReference type="EMBL" id="PVXM01000007">
    <property type="protein sequence ID" value="PRR74647.1"/>
    <property type="molecule type" value="Genomic_DNA"/>
</dbReference>
<evidence type="ECO:0000313" key="2">
    <source>
        <dbReference type="EMBL" id="PRR74647.1"/>
    </source>
</evidence>
<feature type="transmembrane region" description="Helical" evidence="1">
    <location>
        <begin position="63"/>
        <end position="83"/>
    </location>
</feature>
<evidence type="ECO:0000313" key="3">
    <source>
        <dbReference type="Proteomes" id="UP000238415"/>
    </source>
</evidence>
<feature type="transmembrane region" description="Helical" evidence="1">
    <location>
        <begin position="226"/>
        <end position="246"/>
    </location>
</feature>
<keyword evidence="1" id="KW-0472">Membrane</keyword>
<feature type="transmembrane region" description="Helical" evidence="1">
    <location>
        <begin position="426"/>
        <end position="449"/>
    </location>
</feature>
<dbReference type="OrthoDB" id="3496044at2"/>
<accession>A0A2T0AVS5</accession>
<evidence type="ECO:0000256" key="1">
    <source>
        <dbReference type="SAM" id="Phobius"/>
    </source>
</evidence>
<reference evidence="2 3" key="1">
    <citation type="submission" date="2018-03" db="EMBL/GenBank/DDBJ databases">
        <title>Genome sequence of Moorella humiferrea DSM 23265.</title>
        <authorList>
            <person name="Poehlein A."/>
            <person name="Daniel R."/>
        </authorList>
    </citation>
    <scope>NUCLEOTIDE SEQUENCE [LARGE SCALE GENOMIC DNA]</scope>
    <source>
        <strain evidence="2 3">DSM 23265</strain>
    </source>
</reference>
<gene>
    <name evidence="2" type="ORF">MOHU_06280</name>
</gene>
<dbReference type="RefSeq" id="WP_106004652.1">
    <property type="nucleotide sequence ID" value="NZ_CP136419.1"/>
</dbReference>
<organism evidence="2 3">
    <name type="scientific">Neomoorella humiferrea</name>
    <dbReference type="NCBI Taxonomy" id="676965"/>
    <lineage>
        <taxon>Bacteria</taxon>
        <taxon>Bacillati</taxon>
        <taxon>Bacillota</taxon>
        <taxon>Clostridia</taxon>
        <taxon>Neomoorellales</taxon>
        <taxon>Neomoorellaceae</taxon>
        <taxon>Neomoorella</taxon>
    </lineage>
</organism>
<evidence type="ECO:0008006" key="4">
    <source>
        <dbReference type="Google" id="ProtNLM"/>
    </source>
</evidence>
<comment type="caution">
    <text evidence="2">The sequence shown here is derived from an EMBL/GenBank/DDBJ whole genome shotgun (WGS) entry which is preliminary data.</text>
</comment>
<name>A0A2T0AVS5_9FIRM</name>
<feature type="transmembrane region" description="Helical" evidence="1">
    <location>
        <begin position="352"/>
        <end position="373"/>
    </location>
</feature>
<feature type="transmembrane region" description="Helical" evidence="1">
    <location>
        <begin position="154"/>
        <end position="172"/>
    </location>
</feature>
<proteinExistence type="predicted"/>
<feature type="transmembrane region" description="Helical" evidence="1">
    <location>
        <begin position="402"/>
        <end position="420"/>
    </location>
</feature>
<dbReference type="AlphaFoldDB" id="A0A2T0AVS5"/>
<protein>
    <recommendedName>
        <fullName evidence="4">Manganese transport protein MntH</fullName>
    </recommendedName>
</protein>
<dbReference type="Proteomes" id="UP000238415">
    <property type="component" value="Unassembled WGS sequence"/>
</dbReference>